<evidence type="ECO:0000256" key="7">
    <source>
        <dbReference type="ARBA" id="ARBA00022723"/>
    </source>
</evidence>
<dbReference type="GO" id="GO:0005524">
    <property type="term" value="F:ATP binding"/>
    <property type="evidence" value="ECO:0007669"/>
    <property type="project" value="UniProtKB-UniRule"/>
</dbReference>
<dbReference type="GO" id="GO:0006605">
    <property type="term" value="P:protein targeting"/>
    <property type="evidence" value="ECO:0007669"/>
    <property type="project" value="UniProtKB-UniRule"/>
</dbReference>
<comment type="subcellular location">
    <subcellularLocation>
        <location evidence="15">Cell membrane</location>
        <topology evidence="15">Peripheral membrane protein</topology>
        <orientation evidence="15">Cytoplasmic side</orientation>
    </subcellularLocation>
    <subcellularLocation>
        <location evidence="15">Cytoplasm</location>
    </subcellularLocation>
    <subcellularLocation>
        <location evidence="2">Membrane</location>
        <topology evidence="2">Peripheral membrane protein</topology>
    </subcellularLocation>
    <text evidence="15">Distribution is 50-50.</text>
</comment>
<evidence type="ECO:0000259" key="17">
    <source>
        <dbReference type="PROSITE" id="PS51192"/>
    </source>
</evidence>
<evidence type="ECO:0000256" key="3">
    <source>
        <dbReference type="ARBA" id="ARBA00007650"/>
    </source>
</evidence>
<dbReference type="PANTHER" id="PTHR30612:SF0">
    <property type="entry name" value="CHLOROPLAST PROTEIN-TRANSPORTING ATPASE"/>
    <property type="match status" value="1"/>
</dbReference>
<dbReference type="InterPro" id="IPR036670">
    <property type="entry name" value="SecA_X-link_sf"/>
</dbReference>
<accession>A0A1W9NWV1</accession>
<keyword evidence="5 15" id="KW-1003">Cell membrane</keyword>
<dbReference type="SUPFAM" id="SSF81886">
    <property type="entry name" value="Helical scaffold and wing domains of SecA"/>
    <property type="match status" value="1"/>
</dbReference>
<proteinExistence type="inferred from homology"/>
<keyword evidence="12 15" id="KW-1278">Translocase</keyword>
<dbReference type="FunFam" id="3.90.1440.10:FF:000002">
    <property type="entry name" value="Protein translocase subunit SecA"/>
    <property type="match status" value="1"/>
</dbReference>
<dbReference type="SUPFAM" id="SSF81767">
    <property type="entry name" value="Pre-protein crosslinking domain of SecA"/>
    <property type="match status" value="1"/>
</dbReference>
<reference evidence="21" key="1">
    <citation type="submission" date="2017-03" db="EMBL/GenBank/DDBJ databases">
        <title>Novel pathways for hydrocarbon cycling and metabolic interdependencies in hydrothermal sediment communities.</title>
        <authorList>
            <person name="Dombrowski N."/>
            <person name="Seitz K."/>
            <person name="Teske A."/>
            <person name="Baker B."/>
        </authorList>
    </citation>
    <scope>NUCLEOTIDE SEQUENCE [LARGE SCALE GENOMIC DNA]</scope>
</reference>
<feature type="compositionally biased region" description="Low complexity" evidence="16">
    <location>
        <begin position="811"/>
        <end position="820"/>
    </location>
</feature>
<sequence>MLKILSRLFNSNEKQIAKLSPWVQQINSLEKSTQSLSNEALKRKTDEFKNLLAQGKTLEEILPQAFAVVREAAKRTVGLRPYDVQLMAGIVLHQGKIAEQKTGEGKTLSAVMPLYLNALTGKGAHLVTVNDYLARRDTEWMGPVYSLLGLSVGCLNHEKSFLYQAPELNSKSPASPAGGRPPVSTQKESLLGKGQFLREVSRREAYAADITYGTNNEFGFDYLRDNMVSSLDQMVQVCPRNEIGIHHYAIVDEVDFLLIDQARTPLIISAPQQKSNDLYIKFAKLVPQLLPEYYEVDEKRKTVTLTELGVAKIEKMLQVDNLYADFSLAHHLEQAIKAYKLFQRDRDYIVKDGRVIIVDEFTGRLMPGRRYSEGLHQAIEAKEGVPIQKESKTLATISFQNYFRMYQKLAGMTGTAVTEAEEFSKIYQLPVVAIPTNKPVVRVDLPDQIYKHQRAKYSAVLKEIEEKHQKGQPVLVGTTSVEKNELVSKLLKRRHIPHKILNAKNHQKEAEIIAQAGQRGAVTVATNLAGRGTDIKLGEGVKELGGLHVIGTERHEARRIDNQLRGRAGRQGDPGSSRFFVALDDDLMRVFGGDRIAKMMERFNFPEDLPIEHPLITKSLETAQKKVESYNFDIRKHLVEYDDVINKQREIIYRLRRKILEKKSLKETILKKLAGKNKNSASQISPKPSSEESSAQKAYLAKEQELGPETMRKLERAIYLSTLDQLWMDHIDAIDELRRGIQLRGYAQKDPLVEFKNEAFSMFKQLMERINTEAVERILKVEIIPQVQSTPAITLKNLSLHQDTPIPSPAPVSTSPSTKPSSKKVGRNDPCPCGSGKKYKHCCGKNK</sequence>
<comment type="catalytic activity">
    <reaction evidence="15">
        <text>ATP + H2O + cellular proteinSide 1 = ADP + phosphate + cellular proteinSide 2.</text>
        <dbReference type="EC" id="7.4.2.8"/>
    </reaction>
</comment>
<dbReference type="Pfam" id="PF02810">
    <property type="entry name" value="SEC-C"/>
    <property type="match status" value="1"/>
</dbReference>
<keyword evidence="8 15" id="KW-0547">Nucleotide-binding</keyword>
<dbReference type="SUPFAM" id="SSF52540">
    <property type="entry name" value="P-loop containing nucleoside triphosphate hydrolases"/>
    <property type="match status" value="2"/>
</dbReference>
<feature type="region of interest" description="Disordered" evidence="16">
    <location>
        <begin position="677"/>
        <end position="698"/>
    </location>
</feature>
<dbReference type="InterPro" id="IPR044722">
    <property type="entry name" value="SecA_SF2_C"/>
</dbReference>
<dbReference type="GO" id="GO:0031522">
    <property type="term" value="C:cell envelope Sec protein transport complex"/>
    <property type="evidence" value="ECO:0007669"/>
    <property type="project" value="TreeGrafter"/>
</dbReference>
<evidence type="ECO:0000256" key="5">
    <source>
        <dbReference type="ARBA" id="ARBA00022475"/>
    </source>
</evidence>
<evidence type="ECO:0000256" key="8">
    <source>
        <dbReference type="ARBA" id="ARBA00022741"/>
    </source>
</evidence>
<feature type="region of interest" description="Disordered" evidence="16">
    <location>
        <begin position="804"/>
        <end position="847"/>
    </location>
</feature>
<dbReference type="CDD" id="cd18803">
    <property type="entry name" value="SF2_C_secA"/>
    <property type="match status" value="1"/>
</dbReference>
<dbReference type="EC" id="7.4.2.8" evidence="15"/>
<comment type="subunit">
    <text evidence="15">Monomer and homodimer. Part of the essential Sec protein translocation apparatus which comprises SecA, SecYEG and auxiliary proteins SecDF. Other proteins may also be involved.</text>
</comment>
<evidence type="ECO:0000256" key="12">
    <source>
        <dbReference type="ARBA" id="ARBA00022967"/>
    </source>
</evidence>
<keyword evidence="9" id="KW-0862">Zinc</keyword>
<feature type="binding site" evidence="15">
    <location>
        <position position="85"/>
    </location>
    <ligand>
        <name>ATP</name>
        <dbReference type="ChEBI" id="CHEBI:30616"/>
    </ligand>
</feature>
<keyword evidence="13 15" id="KW-0811">Translocation</keyword>
<comment type="similarity">
    <text evidence="3 15">Belongs to the SecA family.</text>
</comment>
<evidence type="ECO:0000313" key="21">
    <source>
        <dbReference type="Proteomes" id="UP000192520"/>
    </source>
</evidence>
<feature type="compositionally biased region" description="Basic residues" evidence="16">
    <location>
        <begin position="837"/>
        <end position="847"/>
    </location>
</feature>
<dbReference type="PROSITE" id="PS51194">
    <property type="entry name" value="HELICASE_CTER"/>
    <property type="match status" value="1"/>
</dbReference>
<dbReference type="Pfam" id="PF07516">
    <property type="entry name" value="SecA_SW"/>
    <property type="match status" value="2"/>
</dbReference>
<name>A0A1W9NWV1_UNCC3</name>
<dbReference type="Gene3D" id="3.40.50.300">
    <property type="entry name" value="P-loop containing nucleotide triphosphate hydrolases"/>
    <property type="match status" value="3"/>
</dbReference>
<comment type="caution">
    <text evidence="20">The sequence shown here is derived from an EMBL/GenBank/DDBJ whole genome shotgun (WGS) entry which is preliminary data.</text>
</comment>
<dbReference type="PRINTS" id="PR00906">
    <property type="entry name" value="SECA"/>
</dbReference>
<evidence type="ECO:0000256" key="14">
    <source>
        <dbReference type="ARBA" id="ARBA00023136"/>
    </source>
</evidence>
<dbReference type="GO" id="GO:0005886">
    <property type="term" value="C:plasma membrane"/>
    <property type="evidence" value="ECO:0007669"/>
    <property type="project" value="UniProtKB-SubCell"/>
</dbReference>
<evidence type="ECO:0000259" key="19">
    <source>
        <dbReference type="PROSITE" id="PS51196"/>
    </source>
</evidence>
<dbReference type="InterPro" id="IPR011116">
    <property type="entry name" value="SecA_Wing/Scaffold"/>
</dbReference>
<dbReference type="GO" id="GO:0043952">
    <property type="term" value="P:protein transport by the Sec complex"/>
    <property type="evidence" value="ECO:0007669"/>
    <property type="project" value="TreeGrafter"/>
</dbReference>
<keyword evidence="4 15" id="KW-0813">Transport</keyword>
<evidence type="ECO:0000256" key="4">
    <source>
        <dbReference type="ARBA" id="ARBA00022448"/>
    </source>
</evidence>
<dbReference type="Pfam" id="PF07517">
    <property type="entry name" value="SecA_DEAD"/>
    <property type="match status" value="1"/>
</dbReference>
<keyword evidence="11 15" id="KW-0653">Protein transport</keyword>
<feature type="domain" description="SecA family profile" evidence="19">
    <location>
        <begin position="1"/>
        <end position="612"/>
    </location>
</feature>
<dbReference type="PROSITE" id="PS51192">
    <property type="entry name" value="HELICASE_ATP_BIND_1"/>
    <property type="match status" value="1"/>
</dbReference>
<evidence type="ECO:0000256" key="6">
    <source>
        <dbReference type="ARBA" id="ARBA00022490"/>
    </source>
</evidence>
<evidence type="ECO:0000313" key="20">
    <source>
        <dbReference type="EMBL" id="OQX50627.1"/>
    </source>
</evidence>
<dbReference type="Proteomes" id="UP000192520">
    <property type="component" value="Unassembled WGS sequence"/>
</dbReference>
<keyword evidence="10 15" id="KW-0067">ATP-binding</keyword>
<keyword evidence="14 15" id="KW-0472">Membrane</keyword>
<dbReference type="InterPro" id="IPR011130">
    <property type="entry name" value="SecA_preprotein_X-link_dom"/>
</dbReference>
<dbReference type="Gene3D" id="1.10.3060.10">
    <property type="entry name" value="Helical scaffold and wing domains of SecA"/>
    <property type="match status" value="2"/>
</dbReference>
<dbReference type="GO" id="GO:0005829">
    <property type="term" value="C:cytosol"/>
    <property type="evidence" value="ECO:0007669"/>
    <property type="project" value="TreeGrafter"/>
</dbReference>
<evidence type="ECO:0000256" key="15">
    <source>
        <dbReference type="HAMAP-Rule" id="MF_01382"/>
    </source>
</evidence>
<feature type="binding site" evidence="15">
    <location>
        <position position="534"/>
    </location>
    <ligand>
        <name>ATP</name>
        <dbReference type="ChEBI" id="CHEBI:30616"/>
    </ligand>
</feature>
<feature type="domain" description="Helicase ATP-binding" evidence="17">
    <location>
        <begin position="87"/>
        <end position="290"/>
    </location>
</feature>
<keyword evidence="7" id="KW-0479">Metal-binding</keyword>
<feature type="binding site" evidence="15">
    <location>
        <begin position="103"/>
        <end position="107"/>
    </location>
    <ligand>
        <name>ATP</name>
        <dbReference type="ChEBI" id="CHEBI:30616"/>
    </ligand>
</feature>
<dbReference type="EMBL" id="MZGJ01000028">
    <property type="protein sequence ID" value="OQX50627.1"/>
    <property type="molecule type" value="Genomic_DNA"/>
</dbReference>
<organism evidence="20 21">
    <name type="scientific">candidate division CPR3 bacterium 4484_211</name>
    <dbReference type="NCBI Taxonomy" id="1968527"/>
    <lineage>
        <taxon>Bacteria</taxon>
        <taxon>Bacteria division CPR3</taxon>
    </lineage>
</organism>
<dbReference type="InterPro" id="IPR000185">
    <property type="entry name" value="SecA"/>
</dbReference>
<dbReference type="AlphaFoldDB" id="A0A1W9NWV1"/>
<dbReference type="InterPro" id="IPR001650">
    <property type="entry name" value="Helicase_C-like"/>
</dbReference>
<feature type="domain" description="Helicase C-terminal" evidence="18">
    <location>
        <begin position="456"/>
        <end position="628"/>
    </location>
</feature>
<dbReference type="CDD" id="cd17928">
    <property type="entry name" value="DEXDc_SecA"/>
    <property type="match status" value="1"/>
</dbReference>
<evidence type="ECO:0000259" key="18">
    <source>
        <dbReference type="PROSITE" id="PS51194"/>
    </source>
</evidence>
<dbReference type="Gene3D" id="3.90.1440.10">
    <property type="entry name" value="SecA, preprotein cross-linking domain"/>
    <property type="match status" value="1"/>
</dbReference>
<dbReference type="PANTHER" id="PTHR30612">
    <property type="entry name" value="SECA INNER MEMBRANE COMPONENT OF SEC PROTEIN SECRETION SYSTEM"/>
    <property type="match status" value="1"/>
</dbReference>
<gene>
    <name evidence="15 20" type="primary">secA</name>
    <name evidence="20" type="ORF">B5M47_03605</name>
</gene>
<evidence type="ECO:0000256" key="1">
    <source>
        <dbReference type="ARBA" id="ARBA00001947"/>
    </source>
</evidence>
<dbReference type="InterPro" id="IPR014018">
    <property type="entry name" value="SecA_motor_DEAD"/>
</dbReference>
<dbReference type="HAMAP" id="MF_01382">
    <property type="entry name" value="SecA"/>
    <property type="match status" value="1"/>
</dbReference>
<comment type="function">
    <text evidence="15">Part of the Sec protein translocase complex. Interacts with the SecYEG preprotein conducting channel. Has a central role in coupling the hydrolysis of ATP to the transfer of proteins into and across the cell membrane, serving as an ATP-driven molecular motor driving the stepwise translocation of polypeptide chains across the membrane.</text>
</comment>
<dbReference type="Pfam" id="PF21090">
    <property type="entry name" value="P-loop_SecA"/>
    <property type="match status" value="1"/>
</dbReference>
<dbReference type="InterPro" id="IPR004027">
    <property type="entry name" value="SEC_C_motif"/>
</dbReference>
<dbReference type="GO" id="GO:0008564">
    <property type="term" value="F:protein-exporting ATPase activity"/>
    <property type="evidence" value="ECO:0007669"/>
    <property type="project" value="UniProtKB-EC"/>
</dbReference>
<comment type="cofactor">
    <cofactor evidence="1">
        <name>Zn(2+)</name>
        <dbReference type="ChEBI" id="CHEBI:29105"/>
    </cofactor>
</comment>
<keyword evidence="6 15" id="KW-0963">Cytoplasm</keyword>
<dbReference type="InterPro" id="IPR036266">
    <property type="entry name" value="SecA_Wing/Scaffold_sf"/>
</dbReference>
<evidence type="ECO:0000256" key="2">
    <source>
        <dbReference type="ARBA" id="ARBA00004170"/>
    </source>
</evidence>
<evidence type="ECO:0000256" key="10">
    <source>
        <dbReference type="ARBA" id="ARBA00022840"/>
    </source>
</evidence>
<dbReference type="FunFam" id="3.40.50.300:FF:000429">
    <property type="entry name" value="Preprotein translocase subunit SecA"/>
    <property type="match status" value="1"/>
</dbReference>
<dbReference type="STRING" id="1968527.B5M47_03605"/>
<protein>
    <recommendedName>
        <fullName evidence="15">Protein translocase subunit SecA</fullName>
        <ecNumber evidence="15">7.4.2.8</ecNumber>
    </recommendedName>
</protein>
<dbReference type="Pfam" id="PF01043">
    <property type="entry name" value="SecA_PP_bind"/>
    <property type="match status" value="1"/>
</dbReference>
<evidence type="ECO:0000256" key="11">
    <source>
        <dbReference type="ARBA" id="ARBA00022927"/>
    </source>
</evidence>
<dbReference type="InterPro" id="IPR014001">
    <property type="entry name" value="Helicase_ATP-bd"/>
</dbReference>
<evidence type="ECO:0000256" key="9">
    <source>
        <dbReference type="ARBA" id="ARBA00022833"/>
    </source>
</evidence>
<dbReference type="SMART" id="SM00957">
    <property type="entry name" value="SecA_DEAD"/>
    <property type="match status" value="1"/>
</dbReference>
<feature type="compositionally biased region" description="Polar residues" evidence="16">
    <location>
        <begin position="677"/>
        <end position="696"/>
    </location>
</feature>
<dbReference type="SMART" id="SM00958">
    <property type="entry name" value="SecA_PP_bind"/>
    <property type="match status" value="1"/>
</dbReference>
<dbReference type="PROSITE" id="PS51196">
    <property type="entry name" value="SECA_MOTOR_DEAD"/>
    <property type="match status" value="1"/>
</dbReference>
<dbReference type="InterPro" id="IPR011115">
    <property type="entry name" value="SecA_DEAD"/>
</dbReference>
<dbReference type="InterPro" id="IPR027417">
    <property type="entry name" value="P-loop_NTPase"/>
</dbReference>
<evidence type="ECO:0000256" key="13">
    <source>
        <dbReference type="ARBA" id="ARBA00023010"/>
    </source>
</evidence>
<dbReference type="GO" id="GO:0017038">
    <property type="term" value="P:protein import"/>
    <property type="evidence" value="ECO:0007669"/>
    <property type="project" value="InterPro"/>
</dbReference>
<dbReference type="Gene3D" id="3.10.450.50">
    <property type="match status" value="1"/>
</dbReference>
<dbReference type="GO" id="GO:0065002">
    <property type="term" value="P:intracellular protein transmembrane transport"/>
    <property type="evidence" value="ECO:0007669"/>
    <property type="project" value="UniProtKB-UniRule"/>
</dbReference>
<dbReference type="GO" id="GO:0046872">
    <property type="term" value="F:metal ion binding"/>
    <property type="evidence" value="ECO:0007669"/>
    <property type="project" value="UniProtKB-KW"/>
</dbReference>
<evidence type="ECO:0000256" key="16">
    <source>
        <dbReference type="SAM" id="MobiDB-lite"/>
    </source>
</evidence>